<evidence type="ECO:0000313" key="3">
    <source>
        <dbReference type="WBParaSite" id="BPAG_0000724701-mRNA-1"/>
    </source>
</evidence>
<name>A0A0N4TGA9_BRUPA</name>
<evidence type="ECO:0000313" key="2">
    <source>
        <dbReference type="Proteomes" id="UP000278627"/>
    </source>
</evidence>
<protein>
    <submittedName>
        <fullName evidence="1 3">Uncharacterized protein</fullName>
    </submittedName>
</protein>
<dbReference type="Proteomes" id="UP000278627">
    <property type="component" value="Unassembled WGS sequence"/>
</dbReference>
<accession>A0A0N4TGA9</accession>
<reference evidence="3" key="1">
    <citation type="submission" date="2017-02" db="UniProtKB">
        <authorList>
            <consortium name="WormBaseParasite"/>
        </authorList>
    </citation>
    <scope>IDENTIFICATION</scope>
</reference>
<dbReference type="WBParaSite" id="BPAG_0000724701-mRNA-1">
    <property type="protein sequence ID" value="BPAG_0000724701-mRNA-1"/>
    <property type="gene ID" value="BPAG_0000724701"/>
</dbReference>
<sequence length="41" mass="4888">MVKLTAIKLSHQLSSNLNQYHMLIHCQRKEMNLNYSNMILK</sequence>
<gene>
    <name evidence="1" type="ORF">BPAG_LOCUS7210</name>
</gene>
<dbReference type="EMBL" id="UZAD01007828">
    <property type="protein sequence ID" value="VDN88396.1"/>
    <property type="molecule type" value="Genomic_DNA"/>
</dbReference>
<dbReference type="AlphaFoldDB" id="A0A0N4TGA9"/>
<evidence type="ECO:0000313" key="1">
    <source>
        <dbReference type="EMBL" id="VDN88396.1"/>
    </source>
</evidence>
<reference evidence="1 2" key="2">
    <citation type="submission" date="2018-11" db="EMBL/GenBank/DDBJ databases">
        <authorList>
            <consortium name="Pathogen Informatics"/>
        </authorList>
    </citation>
    <scope>NUCLEOTIDE SEQUENCE [LARGE SCALE GENOMIC DNA]</scope>
</reference>
<organism evidence="3">
    <name type="scientific">Brugia pahangi</name>
    <name type="common">Filarial nematode worm</name>
    <dbReference type="NCBI Taxonomy" id="6280"/>
    <lineage>
        <taxon>Eukaryota</taxon>
        <taxon>Metazoa</taxon>
        <taxon>Ecdysozoa</taxon>
        <taxon>Nematoda</taxon>
        <taxon>Chromadorea</taxon>
        <taxon>Rhabditida</taxon>
        <taxon>Spirurina</taxon>
        <taxon>Spiruromorpha</taxon>
        <taxon>Filarioidea</taxon>
        <taxon>Onchocercidae</taxon>
        <taxon>Brugia</taxon>
    </lineage>
</organism>
<keyword evidence="2" id="KW-1185">Reference proteome</keyword>
<proteinExistence type="predicted"/>